<dbReference type="AlphaFoldDB" id="A0AAV4M5Y4"/>
<feature type="non-terminal residue" evidence="1">
    <location>
        <position position="1"/>
    </location>
</feature>
<sequence>TSDHCGSKHQQECMLYLVDETPLLVVSPKSSWSEWWEGGATDYVFGGVCAKGGGGVFGCNGILIPPHPFIPGRSVTQKLLLKRVRVSVRENQTSFDSRGWDASQWLL</sequence>
<accession>A0AAV4M5Y4</accession>
<dbReference type="Proteomes" id="UP001054945">
    <property type="component" value="Unassembled WGS sequence"/>
</dbReference>
<proteinExistence type="predicted"/>
<keyword evidence="2" id="KW-1185">Reference proteome</keyword>
<evidence type="ECO:0000313" key="2">
    <source>
        <dbReference type="Proteomes" id="UP001054945"/>
    </source>
</evidence>
<gene>
    <name evidence="1" type="ORF">CEXT_382791</name>
</gene>
<reference evidence="1 2" key="1">
    <citation type="submission" date="2021-06" db="EMBL/GenBank/DDBJ databases">
        <title>Caerostris extrusa draft genome.</title>
        <authorList>
            <person name="Kono N."/>
            <person name="Arakawa K."/>
        </authorList>
    </citation>
    <scope>NUCLEOTIDE SEQUENCE [LARGE SCALE GENOMIC DNA]</scope>
</reference>
<dbReference type="EMBL" id="BPLR01001863">
    <property type="protein sequence ID" value="GIX67242.1"/>
    <property type="molecule type" value="Genomic_DNA"/>
</dbReference>
<organism evidence="1 2">
    <name type="scientific">Caerostris extrusa</name>
    <name type="common">Bark spider</name>
    <name type="synonym">Caerostris bankana</name>
    <dbReference type="NCBI Taxonomy" id="172846"/>
    <lineage>
        <taxon>Eukaryota</taxon>
        <taxon>Metazoa</taxon>
        <taxon>Ecdysozoa</taxon>
        <taxon>Arthropoda</taxon>
        <taxon>Chelicerata</taxon>
        <taxon>Arachnida</taxon>
        <taxon>Araneae</taxon>
        <taxon>Araneomorphae</taxon>
        <taxon>Entelegynae</taxon>
        <taxon>Araneoidea</taxon>
        <taxon>Araneidae</taxon>
        <taxon>Caerostris</taxon>
    </lineage>
</organism>
<comment type="caution">
    <text evidence="1">The sequence shown here is derived from an EMBL/GenBank/DDBJ whole genome shotgun (WGS) entry which is preliminary data.</text>
</comment>
<name>A0AAV4M5Y4_CAEEX</name>
<protein>
    <submittedName>
        <fullName evidence="1">Uncharacterized protein</fullName>
    </submittedName>
</protein>
<evidence type="ECO:0000313" key="1">
    <source>
        <dbReference type="EMBL" id="GIX67242.1"/>
    </source>
</evidence>